<dbReference type="Gene3D" id="1.20.5.3310">
    <property type="match status" value="1"/>
</dbReference>
<organism evidence="11 12">
    <name type="scientific">Corynebacterium provencense</name>
    <dbReference type="NCBI Taxonomy" id="1737425"/>
    <lineage>
        <taxon>Bacteria</taxon>
        <taxon>Bacillati</taxon>
        <taxon>Actinomycetota</taxon>
        <taxon>Actinomycetes</taxon>
        <taxon>Mycobacteriales</taxon>
        <taxon>Corynebacteriaceae</taxon>
        <taxon>Corynebacterium</taxon>
    </lineage>
</organism>
<evidence type="ECO:0000256" key="7">
    <source>
        <dbReference type="ARBA" id="ARBA00023010"/>
    </source>
</evidence>
<evidence type="ECO:0000256" key="10">
    <source>
        <dbReference type="SAM" id="MobiDB-lite"/>
    </source>
</evidence>
<evidence type="ECO:0000256" key="6">
    <source>
        <dbReference type="ARBA" id="ARBA00022989"/>
    </source>
</evidence>
<keyword evidence="5 9" id="KW-0653">Protein transport</keyword>
<dbReference type="GO" id="GO:0033281">
    <property type="term" value="C:TAT protein transport complex"/>
    <property type="evidence" value="ECO:0007669"/>
    <property type="project" value="UniProtKB-UniRule"/>
</dbReference>
<evidence type="ECO:0000313" key="12">
    <source>
        <dbReference type="Proteomes" id="UP000247696"/>
    </source>
</evidence>
<dbReference type="AlphaFoldDB" id="A0A2Z3YSW2"/>
<keyword evidence="2 9" id="KW-0813">Transport</keyword>
<protein>
    <recommendedName>
        <fullName evidence="9">Sec-independent protein translocase protein TatA</fullName>
    </recommendedName>
</protein>
<reference evidence="12" key="1">
    <citation type="submission" date="2017-11" db="EMBL/GenBank/DDBJ databases">
        <title>Otitis media/interna in a cat caused by the recently described species Corynebacterium provencense.</title>
        <authorList>
            <person name="Kittl S."/>
            <person name="Brodard I."/>
            <person name="Rychener L."/>
            <person name="Jores J."/>
            <person name="Roosje P."/>
            <person name="Gobeli Brawand S."/>
        </authorList>
    </citation>
    <scope>NUCLEOTIDE SEQUENCE [LARGE SCALE GENOMIC DNA]</scope>
    <source>
        <strain evidence="12">17KM38</strain>
    </source>
</reference>
<dbReference type="EMBL" id="CP024988">
    <property type="protein sequence ID" value="AWT27379.1"/>
    <property type="molecule type" value="Genomic_DNA"/>
</dbReference>
<dbReference type="InterPro" id="IPR003369">
    <property type="entry name" value="TatA/B/E"/>
</dbReference>
<evidence type="ECO:0000256" key="3">
    <source>
        <dbReference type="ARBA" id="ARBA00022475"/>
    </source>
</evidence>
<dbReference type="PANTHER" id="PTHR42982">
    <property type="entry name" value="SEC-INDEPENDENT PROTEIN TRANSLOCASE PROTEIN TATA"/>
    <property type="match status" value="1"/>
</dbReference>
<dbReference type="Proteomes" id="UP000247696">
    <property type="component" value="Chromosome"/>
</dbReference>
<evidence type="ECO:0000313" key="11">
    <source>
        <dbReference type="EMBL" id="AWT27379.1"/>
    </source>
</evidence>
<evidence type="ECO:0000256" key="5">
    <source>
        <dbReference type="ARBA" id="ARBA00022927"/>
    </source>
</evidence>
<dbReference type="NCBIfam" id="NF001854">
    <property type="entry name" value="PRK00575.1"/>
    <property type="match status" value="1"/>
</dbReference>
<dbReference type="OrthoDB" id="5245163at2"/>
<accession>A0A2Z3YSW2</accession>
<dbReference type="RefSeq" id="WP_078057289.1">
    <property type="nucleotide sequence ID" value="NZ_CABKVS010000002.1"/>
</dbReference>
<evidence type="ECO:0000256" key="9">
    <source>
        <dbReference type="HAMAP-Rule" id="MF_00236"/>
    </source>
</evidence>
<comment type="similarity">
    <text evidence="9">Belongs to the TatA/E family.</text>
</comment>
<feature type="region of interest" description="Disordered" evidence="10">
    <location>
        <begin position="43"/>
        <end position="71"/>
    </location>
</feature>
<proteinExistence type="inferred from homology"/>
<evidence type="ECO:0000256" key="4">
    <source>
        <dbReference type="ARBA" id="ARBA00022692"/>
    </source>
</evidence>
<dbReference type="STRING" id="1737425.GCA_900049755_01662"/>
<evidence type="ECO:0000256" key="2">
    <source>
        <dbReference type="ARBA" id="ARBA00022448"/>
    </source>
</evidence>
<keyword evidence="8 9" id="KW-0472">Membrane</keyword>
<dbReference type="KEGG" id="cpre:Csp1_26360"/>
<dbReference type="GO" id="GO:0043953">
    <property type="term" value="P:protein transport by the Tat complex"/>
    <property type="evidence" value="ECO:0007669"/>
    <property type="project" value="UniProtKB-UniRule"/>
</dbReference>
<keyword evidence="4 9" id="KW-0812">Transmembrane</keyword>
<comment type="subcellular location">
    <subcellularLocation>
        <location evidence="1 9">Cell membrane</location>
        <topology evidence="1 9">Single-pass membrane protein</topology>
    </subcellularLocation>
</comment>
<gene>
    <name evidence="11" type="primary">tatA_3</name>
    <name evidence="9" type="synonym">tatA</name>
    <name evidence="11" type="ORF">Csp1_26360</name>
</gene>
<evidence type="ECO:0000256" key="8">
    <source>
        <dbReference type="ARBA" id="ARBA00023136"/>
    </source>
</evidence>
<keyword evidence="12" id="KW-1185">Reference proteome</keyword>
<keyword evidence="6 9" id="KW-1133">Transmembrane helix</keyword>
<dbReference type="NCBIfam" id="TIGR01411">
    <property type="entry name" value="tatAE"/>
    <property type="match status" value="1"/>
</dbReference>
<dbReference type="InterPro" id="IPR006312">
    <property type="entry name" value="TatA/E"/>
</dbReference>
<dbReference type="Pfam" id="PF02416">
    <property type="entry name" value="TatA_B_E"/>
    <property type="match status" value="1"/>
</dbReference>
<comment type="function">
    <text evidence="9">Part of the twin-arginine translocation (Tat) system that transports large folded proteins containing a characteristic twin-arginine motif in their signal peptide across membranes. TatA could form the protein-conducting channel of the Tat system.</text>
</comment>
<name>A0A2Z3YSW2_9CORY</name>
<dbReference type="GO" id="GO:0008320">
    <property type="term" value="F:protein transmembrane transporter activity"/>
    <property type="evidence" value="ECO:0007669"/>
    <property type="project" value="UniProtKB-UniRule"/>
</dbReference>
<comment type="subunit">
    <text evidence="9">The Tat system comprises two distinct complexes: a TatABC complex, containing multiple copies of TatA, TatB and TatC subunits, and a separate TatA complex, containing only TatA subunits. Substrates initially bind to the TatABC complex, which probably triggers association of the separate TatA complex to form the active translocon.</text>
</comment>
<keyword evidence="7 9" id="KW-0811">Translocation</keyword>
<evidence type="ECO:0000256" key="1">
    <source>
        <dbReference type="ARBA" id="ARBA00004162"/>
    </source>
</evidence>
<sequence length="71" mass="7867">MGALSPYHLLIVVIVLILLFGSSRLPDTARSLGRSMRIFKSEMSEMKKDSLPTSVGESPDQKNRTTDQNTT</sequence>
<dbReference type="HAMAP" id="MF_00236">
    <property type="entry name" value="TatA_E"/>
    <property type="match status" value="1"/>
</dbReference>
<dbReference type="PANTHER" id="PTHR42982:SF8">
    <property type="entry name" value="SEC-INDEPENDENT PROTEIN TRANSLOCASE PROTEIN TATA"/>
    <property type="match status" value="1"/>
</dbReference>
<keyword evidence="3 9" id="KW-1003">Cell membrane</keyword>